<reference evidence="1 2" key="1">
    <citation type="submission" date="2017-09" db="EMBL/GenBank/DDBJ databases">
        <authorList>
            <person name="Ehlers B."/>
            <person name="Leendertz F.H."/>
        </authorList>
    </citation>
    <scope>NUCLEOTIDE SEQUENCE [LARGE SCALE GENOMIC DNA]</scope>
    <source>
        <strain evidence="1 2">DJ-1</strain>
    </source>
</reference>
<dbReference type="InterPro" id="IPR012902">
    <property type="entry name" value="N_methyl_site"/>
</dbReference>
<dbReference type="NCBIfam" id="TIGR02532">
    <property type="entry name" value="IV_pilin_GFxxxE"/>
    <property type="match status" value="1"/>
</dbReference>
<comment type="caution">
    <text evidence="1">The sequence shown here is derived from an EMBL/GenBank/DDBJ whole genome shotgun (WGS) entry which is preliminary data.</text>
</comment>
<evidence type="ECO:0000313" key="2">
    <source>
        <dbReference type="Proteomes" id="UP000218102"/>
    </source>
</evidence>
<proteinExistence type="predicted"/>
<name>A0A0B5KHJ6_PSEDL</name>
<accession>A0A0B5KHJ6</accession>
<protein>
    <submittedName>
        <fullName evidence="1">Prepilin-type cleavage/methylation domain-containing protein</fullName>
    </submittedName>
</protein>
<dbReference type="AlphaFoldDB" id="A0A0B5KHJ6"/>
<dbReference type="KEGG" id="ppj:RK21_04392"/>
<dbReference type="RefSeq" id="WP_023660623.1">
    <property type="nucleotide sequence ID" value="NZ_CP010359.1"/>
</dbReference>
<dbReference type="Pfam" id="PF07963">
    <property type="entry name" value="N_methyl"/>
    <property type="match status" value="1"/>
</dbReference>
<dbReference type="EMBL" id="NTME01000053">
    <property type="protein sequence ID" value="PBJ92327.1"/>
    <property type="molecule type" value="Genomic_DNA"/>
</dbReference>
<organism evidence="1 2">
    <name type="scientific">Pseudomonas plecoglossicida</name>
    <dbReference type="NCBI Taxonomy" id="70775"/>
    <lineage>
        <taxon>Bacteria</taxon>
        <taxon>Pseudomonadati</taxon>
        <taxon>Pseudomonadota</taxon>
        <taxon>Gammaproteobacteria</taxon>
        <taxon>Pseudomonadales</taxon>
        <taxon>Pseudomonadaceae</taxon>
        <taxon>Pseudomonas</taxon>
    </lineage>
</organism>
<gene>
    <name evidence="1" type="ORF">CMV24_27625</name>
</gene>
<evidence type="ECO:0000313" key="1">
    <source>
        <dbReference type="EMBL" id="PBJ92327.1"/>
    </source>
</evidence>
<dbReference type="Proteomes" id="UP000218102">
    <property type="component" value="Unassembled WGS sequence"/>
</dbReference>
<sequence>MSRGQRGFGLLEVMLALTIGLLLLAAASQLFASAHHTWRLQSTAVRMQDEARLALLRMAQDIRMTGMFGCLRLRPKHFGSSSAEHAFARPMEVEASTLSLVVAELPGQAGGPQWFLHTDCNSKVSVDDELKEGYPQVYPISRYVYQLQGNTLRFKRNKSNFQPLVENVRSIRFQRVQMAQGEGVDIALTLYEPTLELEQHHELSVAIRNPVPAS</sequence>